<keyword evidence="3" id="KW-1185">Reference proteome</keyword>
<gene>
    <name evidence="2" type="ORF">T11_13679</name>
</gene>
<comment type="caution">
    <text evidence="2">The sequence shown here is derived from an EMBL/GenBank/DDBJ whole genome shotgun (WGS) entry which is preliminary data.</text>
</comment>
<dbReference type="EMBL" id="JYDP01000085">
    <property type="protein sequence ID" value="KRZ08536.1"/>
    <property type="molecule type" value="Genomic_DNA"/>
</dbReference>
<evidence type="ECO:0000313" key="2">
    <source>
        <dbReference type="EMBL" id="KRZ08536.1"/>
    </source>
</evidence>
<accession>A0A0V1HCK7</accession>
<dbReference type="OrthoDB" id="5919863at2759"/>
<evidence type="ECO:0000313" key="3">
    <source>
        <dbReference type="Proteomes" id="UP000055024"/>
    </source>
</evidence>
<feature type="region of interest" description="Disordered" evidence="1">
    <location>
        <begin position="1"/>
        <end position="69"/>
    </location>
</feature>
<dbReference type="Proteomes" id="UP000055024">
    <property type="component" value="Unassembled WGS sequence"/>
</dbReference>
<name>A0A0V1HCK7_9BILA</name>
<feature type="compositionally biased region" description="Polar residues" evidence="1">
    <location>
        <begin position="17"/>
        <end position="38"/>
    </location>
</feature>
<organism evidence="2 3">
    <name type="scientific">Trichinella zimbabwensis</name>
    <dbReference type="NCBI Taxonomy" id="268475"/>
    <lineage>
        <taxon>Eukaryota</taxon>
        <taxon>Metazoa</taxon>
        <taxon>Ecdysozoa</taxon>
        <taxon>Nematoda</taxon>
        <taxon>Enoplea</taxon>
        <taxon>Dorylaimia</taxon>
        <taxon>Trichinellida</taxon>
        <taxon>Trichinellidae</taxon>
        <taxon>Trichinella</taxon>
    </lineage>
</organism>
<proteinExistence type="predicted"/>
<sequence length="179" mass="19758">MLPTKRELGKWGGRGGSSRTDNTDAETNPQVDTGASSLSDDRGSSPVDATNELARESGSHGTKRAHTARRSDDQLIKYSLVILDHQKGYGDCLEYTRNVKEIEWSTEIIATRIPEAEAYPPASDVSSEHGNEVSVGYVRNFLPLNCVSPSEWAMVEFRKRLLRAYDDGDSLADVAARFH</sequence>
<dbReference type="AlphaFoldDB" id="A0A0V1HCK7"/>
<protein>
    <submittedName>
        <fullName evidence="2">Uncharacterized protein</fullName>
    </submittedName>
</protein>
<evidence type="ECO:0000256" key="1">
    <source>
        <dbReference type="SAM" id="MobiDB-lite"/>
    </source>
</evidence>
<reference evidence="2 3" key="1">
    <citation type="submission" date="2015-01" db="EMBL/GenBank/DDBJ databases">
        <title>Evolution of Trichinella species and genotypes.</title>
        <authorList>
            <person name="Korhonen P.K."/>
            <person name="Edoardo P."/>
            <person name="Giuseppe L.R."/>
            <person name="Gasser R.B."/>
        </authorList>
    </citation>
    <scope>NUCLEOTIDE SEQUENCE [LARGE SCALE GENOMIC DNA]</scope>
    <source>
        <strain evidence="2">ISS1029</strain>
    </source>
</reference>